<evidence type="ECO:0000256" key="5">
    <source>
        <dbReference type="ARBA" id="ARBA00022576"/>
    </source>
</evidence>
<dbReference type="InterPro" id="IPR015422">
    <property type="entry name" value="PyrdxlP-dep_Trfase_small"/>
</dbReference>
<dbReference type="GO" id="GO:0009450">
    <property type="term" value="P:gamma-aminobutyric acid catabolic process"/>
    <property type="evidence" value="ECO:0007669"/>
    <property type="project" value="TreeGrafter"/>
</dbReference>
<reference evidence="13" key="1">
    <citation type="journal article" date="2022" name="G3 (Bethesda)">
        <title>High quality genome of the basidiomycete yeast Dioszegia hungarica PDD-24b-2 isolated from cloud water.</title>
        <authorList>
            <person name="Jarrige D."/>
            <person name="Haridas S."/>
            <person name="Bleykasten-Grosshans C."/>
            <person name="Joly M."/>
            <person name="Nadalig T."/>
            <person name="Sancelme M."/>
            <person name="Vuilleumier S."/>
            <person name="Grigoriev I.V."/>
            <person name="Amato P."/>
            <person name="Bringel F."/>
        </authorList>
    </citation>
    <scope>NUCLEOTIDE SEQUENCE</scope>
    <source>
        <strain evidence="13">PDD-24b-2</strain>
    </source>
</reference>
<comment type="caution">
    <text evidence="13">The sequence shown here is derived from an EMBL/GenBank/DDBJ whole genome shotgun (WGS) entry which is preliminary data.</text>
</comment>
<comment type="catalytic activity">
    <reaction evidence="10">
        <text>4-aminobutanoate + 2-oxoglutarate = succinate semialdehyde + L-glutamate</text>
        <dbReference type="Rhea" id="RHEA:23352"/>
        <dbReference type="ChEBI" id="CHEBI:16810"/>
        <dbReference type="ChEBI" id="CHEBI:29985"/>
        <dbReference type="ChEBI" id="CHEBI:57706"/>
        <dbReference type="ChEBI" id="CHEBI:59888"/>
        <dbReference type="EC" id="2.6.1.19"/>
    </reaction>
</comment>
<evidence type="ECO:0000256" key="3">
    <source>
        <dbReference type="ARBA" id="ARBA00012912"/>
    </source>
</evidence>
<dbReference type="AlphaFoldDB" id="A0AA38H088"/>
<evidence type="ECO:0000256" key="10">
    <source>
        <dbReference type="ARBA" id="ARBA00048021"/>
    </source>
</evidence>
<dbReference type="InterPro" id="IPR005814">
    <property type="entry name" value="Aminotrans_3"/>
</dbReference>
<evidence type="ECO:0000256" key="9">
    <source>
        <dbReference type="ARBA" id="ARBA00031787"/>
    </source>
</evidence>
<dbReference type="EC" id="2.6.1.19" evidence="3"/>
<keyword evidence="14" id="KW-1185">Reference proteome</keyword>
<gene>
    <name evidence="13" type="ORF">MKK02DRAFT_21445</name>
</gene>
<evidence type="ECO:0000256" key="8">
    <source>
        <dbReference type="ARBA" id="ARBA00030204"/>
    </source>
</evidence>
<accession>A0AA38H088</accession>
<evidence type="ECO:0000256" key="2">
    <source>
        <dbReference type="ARBA" id="ARBA00008954"/>
    </source>
</evidence>
<evidence type="ECO:0000256" key="1">
    <source>
        <dbReference type="ARBA" id="ARBA00001933"/>
    </source>
</evidence>
<dbReference type="GeneID" id="77725619"/>
<dbReference type="GO" id="GO:0030170">
    <property type="term" value="F:pyridoxal phosphate binding"/>
    <property type="evidence" value="ECO:0007669"/>
    <property type="project" value="InterPro"/>
</dbReference>
<feature type="region of interest" description="Disordered" evidence="12">
    <location>
        <begin position="29"/>
        <end position="51"/>
    </location>
</feature>
<dbReference type="GO" id="GO:0005739">
    <property type="term" value="C:mitochondrion"/>
    <property type="evidence" value="ECO:0007669"/>
    <property type="project" value="TreeGrafter"/>
</dbReference>
<dbReference type="FunFam" id="3.40.640.10:FF:000073">
    <property type="entry name" value="Probable 4-aminobutyrate aminotransferase"/>
    <property type="match status" value="1"/>
</dbReference>
<dbReference type="PANTHER" id="PTHR43206">
    <property type="entry name" value="AMINOTRANSFERASE"/>
    <property type="match status" value="1"/>
</dbReference>
<evidence type="ECO:0000256" key="4">
    <source>
        <dbReference type="ARBA" id="ARBA00018543"/>
    </source>
</evidence>
<protein>
    <recommendedName>
        <fullName evidence="4">4-aminobutyrate aminotransferase</fullName>
        <ecNumber evidence="3">2.6.1.19</ecNumber>
    </recommendedName>
    <alternativeName>
        <fullName evidence="9">GABA aminotransferase</fullName>
    </alternativeName>
    <alternativeName>
        <fullName evidence="8">Gamma-amino-N-butyrate transaminase</fullName>
    </alternativeName>
</protein>
<sequence length="502" mass="55132">MISTRRAAMTLRSSLPRSVQPLARRTFSTSELIPDEPARPSVHTSTVPGPASHAASAAIDLIQDSRTHQLVVDYEKSKGNYMVDADGNVMLDVFAQIASIALGYNVPEMMSLSDDKEFMTAALNRPALGAFPPKNWAEILETGLMKAAPEGFDQCTTTLCGSSANENAFKLAFMAYKARERGDSTFTEEEMNSTMWNQSPGTPQLSVLSFTSAFHGRLFGSLSATRSKAIHKVDIPAFDWPAAPFPQLKYPLSENTEYNAAEEKRCLEEYEDILVRGKTTSPVAAVIIEPILAEGGDKHASSSYFRSLRSLAKKHGAFFIVDEVQTGVGATGKFWAHEHWDLPKGEEPDMVTFSKKMQASGIYHKKSLRPRESYRIYGTWMGDPMRALQARRLISLIDSHSLVSHTARTGTALHSSLSSIFAEAGRGIDGAQNLRGEGKGTFLSWDMKDGPQRDAFVNAMKKQGVLMGGCGERTVRLRPMLTFGEKQMGVLSEAVRETLKGM</sequence>
<proteinExistence type="inferred from homology"/>
<evidence type="ECO:0000313" key="14">
    <source>
        <dbReference type="Proteomes" id="UP001164286"/>
    </source>
</evidence>
<comment type="similarity">
    <text evidence="2 11">Belongs to the class-III pyridoxal-phosphate-dependent aminotransferase family.</text>
</comment>
<evidence type="ECO:0000256" key="12">
    <source>
        <dbReference type="SAM" id="MobiDB-lite"/>
    </source>
</evidence>
<keyword evidence="6" id="KW-0808">Transferase</keyword>
<name>A0AA38H088_9TREE</name>
<dbReference type="PANTHER" id="PTHR43206:SF1">
    <property type="entry name" value="4-AMINOBUTYRATE AMINOTRANSFERASE, MITOCHONDRIAL"/>
    <property type="match status" value="1"/>
</dbReference>
<dbReference type="InterPro" id="IPR049704">
    <property type="entry name" value="Aminotrans_3_PPA_site"/>
</dbReference>
<evidence type="ECO:0000256" key="7">
    <source>
        <dbReference type="ARBA" id="ARBA00022898"/>
    </source>
</evidence>
<keyword evidence="5 13" id="KW-0032">Aminotransferase</keyword>
<dbReference type="CDD" id="cd00610">
    <property type="entry name" value="OAT_like"/>
    <property type="match status" value="1"/>
</dbReference>
<dbReference type="Proteomes" id="UP001164286">
    <property type="component" value="Unassembled WGS sequence"/>
</dbReference>
<organism evidence="13 14">
    <name type="scientific">Dioszegia hungarica</name>
    <dbReference type="NCBI Taxonomy" id="4972"/>
    <lineage>
        <taxon>Eukaryota</taxon>
        <taxon>Fungi</taxon>
        <taxon>Dikarya</taxon>
        <taxon>Basidiomycota</taxon>
        <taxon>Agaricomycotina</taxon>
        <taxon>Tremellomycetes</taxon>
        <taxon>Tremellales</taxon>
        <taxon>Bulleribasidiaceae</taxon>
        <taxon>Dioszegia</taxon>
    </lineage>
</organism>
<comment type="cofactor">
    <cofactor evidence="1">
        <name>pyridoxal 5'-phosphate</name>
        <dbReference type="ChEBI" id="CHEBI:597326"/>
    </cofactor>
</comment>
<evidence type="ECO:0000256" key="11">
    <source>
        <dbReference type="RuleBase" id="RU003560"/>
    </source>
</evidence>
<dbReference type="InterPro" id="IPR015424">
    <property type="entry name" value="PyrdxlP-dep_Trfase"/>
</dbReference>
<evidence type="ECO:0000313" key="13">
    <source>
        <dbReference type="EMBL" id="KAI9631793.1"/>
    </source>
</evidence>
<dbReference type="PROSITE" id="PS00600">
    <property type="entry name" value="AA_TRANSFER_CLASS_3"/>
    <property type="match status" value="1"/>
</dbReference>
<dbReference type="Pfam" id="PF00202">
    <property type="entry name" value="Aminotran_3"/>
    <property type="match status" value="1"/>
</dbReference>
<dbReference type="EMBL" id="JAKWFO010000016">
    <property type="protein sequence ID" value="KAI9631793.1"/>
    <property type="molecule type" value="Genomic_DNA"/>
</dbReference>
<dbReference type="InterPro" id="IPR015421">
    <property type="entry name" value="PyrdxlP-dep_Trfase_major"/>
</dbReference>
<dbReference type="GO" id="GO:0034386">
    <property type="term" value="F:4-aminobutyrate:2-oxoglutarate transaminase activity"/>
    <property type="evidence" value="ECO:0007669"/>
    <property type="project" value="UniProtKB-EC"/>
</dbReference>
<dbReference type="NCBIfam" id="TIGR00699">
    <property type="entry name" value="GABAtrns_euk"/>
    <property type="match status" value="1"/>
</dbReference>
<dbReference type="PIRSF" id="PIRSF000521">
    <property type="entry name" value="Transaminase_4ab_Lys_Orn"/>
    <property type="match status" value="1"/>
</dbReference>
<evidence type="ECO:0000256" key="6">
    <source>
        <dbReference type="ARBA" id="ARBA00022679"/>
    </source>
</evidence>
<dbReference type="InterPro" id="IPR004631">
    <property type="entry name" value="4NH2But_aminotransferase_euk"/>
</dbReference>
<dbReference type="Gene3D" id="3.90.1150.10">
    <property type="entry name" value="Aspartate Aminotransferase, domain 1"/>
    <property type="match status" value="1"/>
</dbReference>
<keyword evidence="7 11" id="KW-0663">Pyridoxal phosphate</keyword>
<dbReference type="Gene3D" id="3.40.640.10">
    <property type="entry name" value="Type I PLP-dependent aspartate aminotransferase-like (Major domain)"/>
    <property type="match status" value="1"/>
</dbReference>
<dbReference type="RefSeq" id="XP_052941570.1">
    <property type="nucleotide sequence ID" value="XM_053086418.1"/>
</dbReference>
<dbReference type="SUPFAM" id="SSF53383">
    <property type="entry name" value="PLP-dependent transferases"/>
    <property type="match status" value="1"/>
</dbReference>